<evidence type="ECO:0000256" key="7">
    <source>
        <dbReference type="SAM" id="SignalP"/>
    </source>
</evidence>
<evidence type="ECO:0000256" key="4">
    <source>
        <dbReference type="ARBA" id="ARBA00012448"/>
    </source>
</evidence>
<dbReference type="EMBL" id="BAAADS010000001">
    <property type="protein sequence ID" value="GAA0589824.1"/>
    <property type="molecule type" value="Genomic_DNA"/>
</dbReference>
<evidence type="ECO:0000259" key="9">
    <source>
        <dbReference type="Pfam" id="PF03717"/>
    </source>
</evidence>
<evidence type="ECO:0000259" key="10">
    <source>
        <dbReference type="Pfam" id="PF05223"/>
    </source>
</evidence>
<evidence type="ECO:0000313" key="11">
    <source>
        <dbReference type="EMBL" id="GAA0589824.1"/>
    </source>
</evidence>
<comment type="subcellular location">
    <subcellularLocation>
        <location evidence="1">Membrane</location>
    </subcellularLocation>
</comment>
<dbReference type="InterPro" id="IPR007887">
    <property type="entry name" value="MecA_N"/>
</dbReference>
<dbReference type="InterPro" id="IPR036138">
    <property type="entry name" value="PBP_dimer_sf"/>
</dbReference>
<gene>
    <name evidence="11" type="primary">pbpC</name>
    <name evidence="11" type="ORF">GCM10009001_02210</name>
</gene>
<organism evidence="11 12">
    <name type="scientific">Virgibacillus siamensis</name>
    <dbReference type="NCBI Taxonomy" id="480071"/>
    <lineage>
        <taxon>Bacteria</taxon>
        <taxon>Bacillati</taxon>
        <taxon>Bacillota</taxon>
        <taxon>Bacilli</taxon>
        <taxon>Bacillales</taxon>
        <taxon>Bacillaceae</taxon>
        <taxon>Virgibacillus</taxon>
    </lineage>
</organism>
<comment type="catalytic activity">
    <reaction evidence="6">
        <text>Preferential cleavage: (Ac)2-L-Lys-D-Ala-|-D-Ala. Also transpeptidation of peptidyl-alanyl moieties that are N-acyl substituents of D-alanine.</text>
        <dbReference type="EC" id="3.4.16.4"/>
    </reaction>
</comment>
<feature type="domain" description="NTF2-like N-terminal transpeptidase" evidence="10">
    <location>
        <begin position="25"/>
        <end position="148"/>
    </location>
</feature>
<comment type="pathway">
    <text evidence="2">Cell wall biogenesis; peptidoglycan biosynthesis.</text>
</comment>
<dbReference type="InterPro" id="IPR012338">
    <property type="entry name" value="Beta-lactam/transpept-like"/>
</dbReference>
<dbReference type="Gene3D" id="3.30.1390.30">
    <property type="entry name" value="Penicillin-binding protein 2a, domain 3"/>
    <property type="match status" value="1"/>
</dbReference>
<comment type="caution">
    <text evidence="11">The sequence shown here is derived from an EMBL/GenBank/DDBJ whole genome shotgun (WGS) entry which is preliminary data.</text>
</comment>
<evidence type="ECO:0000313" key="12">
    <source>
        <dbReference type="Proteomes" id="UP001500866"/>
    </source>
</evidence>
<dbReference type="EC" id="3.4.16.4" evidence="4"/>
<dbReference type="SUPFAM" id="SSF54427">
    <property type="entry name" value="NTF2-like"/>
    <property type="match status" value="1"/>
</dbReference>
<dbReference type="InterPro" id="IPR005311">
    <property type="entry name" value="PBP_dimer"/>
</dbReference>
<feature type="domain" description="Penicillin-binding protein transpeptidase" evidence="8">
    <location>
        <begin position="357"/>
        <end position="667"/>
    </location>
</feature>
<feature type="chain" id="PRO_5046177722" description="serine-type D-Ala-D-Ala carboxypeptidase" evidence="7">
    <location>
        <begin position="19"/>
        <end position="674"/>
    </location>
</feature>
<dbReference type="Pfam" id="PF05223">
    <property type="entry name" value="MecA_N"/>
    <property type="match status" value="1"/>
</dbReference>
<evidence type="ECO:0000256" key="2">
    <source>
        <dbReference type="ARBA" id="ARBA00004752"/>
    </source>
</evidence>
<name>A0ABN1FG16_9BACI</name>
<comment type="similarity">
    <text evidence="3">Belongs to the transpeptidase family.</text>
</comment>
<keyword evidence="12" id="KW-1185">Reference proteome</keyword>
<feature type="signal peptide" evidence="7">
    <location>
        <begin position="1"/>
        <end position="18"/>
    </location>
</feature>
<feature type="domain" description="Penicillin-binding protein dimerisation" evidence="9">
    <location>
        <begin position="157"/>
        <end position="321"/>
    </location>
</feature>
<evidence type="ECO:0000256" key="3">
    <source>
        <dbReference type="ARBA" id="ARBA00007171"/>
    </source>
</evidence>
<dbReference type="SUPFAM" id="SSF56601">
    <property type="entry name" value="beta-lactamase/transpeptidase-like"/>
    <property type="match status" value="1"/>
</dbReference>
<evidence type="ECO:0000256" key="5">
    <source>
        <dbReference type="ARBA" id="ARBA00023136"/>
    </source>
</evidence>
<protein>
    <recommendedName>
        <fullName evidence="4">serine-type D-Ala-D-Ala carboxypeptidase</fullName>
        <ecNumber evidence="4">3.4.16.4</ecNumber>
    </recommendedName>
</protein>
<dbReference type="InterPro" id="IPR032710">
    <property type="entry name" value="NTF2-like_dom_sf"/>
</dbReference>
<dbReference type="Gene3D" id="3.90.1310.10">
    <property type="entry name" value="Penicillin-binding protein 2a (Domain 2)"/>
    <property type="match status" value="1"/>
</dbReference>
<dbReference type="PROSITE" id="PS51257">
    <property type="entry name" value="PROKAR_LIPOPROTEIN"/>
    <property type="match status" value="1"/>
</dbReference>
<sequence>MKKVILLFPVLLVLLLSACSEDEITPQERFDKYVSHWNQQEFSKMYDMSAEKSTEKYPTKDYVKRYKDIYGDLNINNLKISYEKLSDKQIEKAMEKGKATIPFTVKMDTVAGPVNFDYKATLVKEGEEDKENWYVKWNPGFIFPAIKNGGKIGLETEEPRRGEILGRNRMPLAINDVVYEIGIVPGKLGSNASQQKQQIAELLNISVESINNSINADWVKPGMFVPIKKVSKNNDNLLNQLFELSSVVKRDVTGRVYPYGKATAHLVGYVGKITAEELKKRDSKVYSPNDMIGKRGLEQLFDKRLKGEEGVKITVTNKNGETTVIAEKPVKDGENIVTTINAELQKRIFQSYNGEAGTAAAIDPKTGETLALVSSPSFNPNDFLYGISQSKLDELQNNPKKPLINRFSATFTPGSVIKPVTAAIGLDNGTIKPGEGIEINGLTWSGGEGWGDYEVTRVSTSSQPVDVTDALIRSDNIYFAMQAVEMGSEKYVKGMKQFGFGKELPFKYPIQKSTISSSGSIDDEVLLANSSYGQGELQVSALHLAMTYTPILNKGNMIKPTLLADAKDGQVWKKNLITTKQVNLLQKALRKVVSSPKGTANGAQQADFPIAGKTGTAELKKTLEQESGAENGWFVGYPSKSKDILISMMVEHTEDDGGSSYVVDKVTNILMDTK</sequence>
<dbReference type="RefSeq" id="WP_343809496.1">
    <property type="nucleotide sequence ID" value="NZ_BAAADS010000001.1"/>
</dbReference>
<dbReference type="PANTHER" id="PTHR30627:SF25">
    <property type="entry name" value="PENICILLIN-BINDING PROTEIN 3"/>
    <property type="match status" value="1"/>
</dbReference>
<keyword evidence="5" id="KW-0472">Membrane</keyword>
<accession>A0ABN1FG16</accession>
<evidence type="ECO:0000259" key="8">
    <source>
        <dbReference type="Pfam" id="PF00905"/>
    </source>
</evidence>
<dbReference type="Gene3D" id="3.40.710.10">
    <property type="entry name" value="DD-peptidase/beta-lactamase superfamily"/>
    <property type="match status" value="1"/>
</dbReference>
<reference evidence="11 12" key="1">
    <citation type="journal article" date="2019" name="Int. J. Syst. Evol. Microbiol.">
        <title>The Global Catalogue of Microorganisms (GCM) 10K type strain sequencing project: providing services to taxonomists for standard genome sequencing and annotation.</title>
        <authorList>
            <consortium name="The Broad Institute Genomics Platform"/>
            <consortium name="The Broad Institute Genome Sequencing Center for Infectious Disease"/>
            <person name="Wu L."/>
            <person name="Ma J."/>
        </authorList>
    </citation>
    <scope>NUCLEOTIDE SEQUENCE [LARGE SCALE GENOMIC DNA]</scope>
    <source>
        <strain evidence="11 12">JCM 15395</strain>
    </source>
</reference>
<dbReference type="Pfam" id="PF00905">
    <property type="entry name" value="Transpeptidase"/>
    <property type="match status" value="1"/>
</dbReference>
<dbReference type="SUPFAM" id="SSF56519">
    <property type="entry name" value="Penicillin binding protein dimerisation domain"/>
    <property type="match status" value="1"/>
</dbReference>
<dbReference type="InterPro" id="IPR001460">
    <property type="entry name" value="PCN-bd_Tpept"/>
</dbReference>
<dbReference type="Proteomes" id="UP001500866">
    <property type="component" value="Unassembled WGS sequence"/>
</dbReference>
<dbReference type="Pfam" id="PF03717">
    <property type="entry name" value="PBP_dimer"/>
    <property type="match status" value="1"/>
</dbReference>
<keyword evidence="7" id="KW-0732">Signal</keyword>
<evidence type="ECO:0000256" key="1">
    <source>
        <dbReference type="ARBA" id="ARBA00004370"/>
    </source>
</evidence>
<dbReference type="PANTHER" id="PTHR30627">
    <property type="entry name" value="PEPTIDOGLYCAN D,D-TRANSPEPTIDASE"/>
    <property type="match status" value="1"/>
</dbReference>
<dbReference type="Gene3D" id="3.10.450.100">
    <property type="entry name" value="NTF2-like, domain 1"/>
    <property type="match status" value="1"/>
</dbReference>
<proteinExistence type="inferred from homology"/>
<evidence type="ECO:0000256" key="6">
    <source>
        <dbReference type="ARBA" id="ARBA00034000"/>
    </source>
</evidence>
<dbReference type="InterPro" id="IPR050515">
    <property type="entry name" value="Beta-lactam/transpept"/>
</dbReference>